<accession>A0A4C1XS78</accession>
<reference evidence="3 4" key="1">
    <citation type="journal article" date="2019" name="Commun. Biol.">
        <title>The bagworm genome reveals a unique fibroin gene that provides high tensile strength.</title>
        <authorList>
            <person name="Kono N."/>
            <person name="Nakamura H."/>
            <person name="Ohtoshi R."/>
            <person name="Tomita M."/>
            <person name="Numata K."/>
            <person name="Arakawa K."/>
        </authorList>
    </citation>
    <scope>NUCLEOTIDE SEQUENCE [LARGE SCALE GENOMIC DNA]</scope>
</reference>
<feature type="region of interest" description="Disordered" evidence="1">
    <location>
        <begin position="53"/>
        <end position="79"/>
    </location>
</feature>
<evidence type="ECO:0000256" key="1">
    <source>
        <dbReference type="SAM" id="MobiDB-lite"/>
    </source>
</evidence>
<protein>
    <submittedName>
        <fullName evidence="3">Uncharacterized protein</fullName>
    </submittedName>
</protein>
<evidence type="ECO:0000313" key="4">
    <source>
        <dbReference type="Proteomes" id="UP000299102"/>
    </source>
</evidence>
<dbReference type="Proteomes" id="UP000299102">
    <property type="component" value="Unassembled WGS sequence"/>
</dbReference>
<evidence type="ECO:0000256" key="2">
    <source>
        <dbReference type="SAM" id="SignalP"/>
    </source>
</evidence>
<organism evidence="3 4">
    <name type="scientific">Eumeta variegata</name>
    <name type="common">Bagworm moth</name>
    <name type="synonym">Eumeta japonica</name>
    <dbReference type="NCBI Taxonomy" id="151549"/>
    <lineage>
        <taxon>Eukaryota</taxon>
        <taxon>Metazoa</taxon>
        <taxon>Ecdysozoa</taxon>
        <taxon>Arthropoda</taxon>
        <taxon>Hexapoda</taxon>
        <taxon>Insecta</taxon>
        <taxon>Pterygota</taxon>
        <taxon>Neoptera</taxon>
        <taxon>Endopterygota</taxon>
        <taxon>Lepidoptera</taxon>
        <taxon>Glossata</taxon>
        <taxon>Ditrysia</taxon>
        <taxon>Tineoidea</taxon>
        <taxon>Psychidae</taxon>
        <taxon>Oiketicinae</taxon>
        <taxon>Eumeta</taxon>
    </lineage>
</organism>
<keyword evidence="2" id="KW-0732">Signal</keyword>
<comment type="caution">
    <text evidence="3">The sequence shown here is derived from an EMBL/GenBank/DDBJ whole genome shotgun (WGS) entry which is preliminary data.</text>
</comment>
<sequence>MLTLLRALLAFLALQFFEVIIQKNTDSVKVDGKRKIEATDEKHTAGVVCGGVQGSDGCQGNGDELDRRFGEVNGPSTTP</sequence>
<gene>
    <name evidence="3" type="ORF">EVAR_28608_1</name>
</gene>
<feature type="signal peptide" evidence="2">
    <location>
        <begin position="1"/>
        <end position="22"/>
    </location>
</feature>
<dbReference type="AlphaFoldDB" id="A0A4C1XS78"/>
<dbReference type="EMBL" id="BGZK01000966">
    <property type="protein sequence ID" value="GBP66741.1"/>
    <property type="molecule type" value="Genomic_DNA"/>
</dbReference>
<name>A0A4C1XS78_EUMVA</name>
<evidence type="ECO:0000313" key="3">
    <source>
        <dbReference type="EMBL" id="GBP66741.1"/>
    </source>
</evidence>
<feature type="chain" id="PRO_5020024836" evidence="2">
    <location>
        <begin position="23"/>
        <end position="79"/>
    </location>
</feature>
<proteinExistence type="predicted"/>
<keyword evidence="4" id="KW-1185">Reference proteome</keyword>